<reference evidence="1 2" key="1">
    <citation type="journal article" date="2015" name="Sci. Rep.">
        <title>The power of single molecule real-time sequencing technology in the de novo assembly of a eukaryotic genome.</title>
        <authorList>
            <person name="Sakai H."/>
            <person name="Naito K."/>
            <person name="Ogiso-Tanaka E."/>
            <person name="Takahashi Y."/>
            <person name="Iseki K."/>
            <person name="Muto C."/>
            <person name="Satou K."/>
            <person name="Teruya K."/>
            <person name="Shiroma A."/>
            <person name="Shimoji M."/>
            <person name="Hirano T."/>
            <person name="Itoh T."/>
            <person name="Kaga A."/>
            <person name="Tomooka N."/>
        </authorList>
    </citation>
    <scope>NUCLEOTIDE SEQUENCE [LARGE SCALE GENOMIC DNA]</scope>
    <source>
        <strain evidence="2">cv. Shumari</strain>
    </source>
</reference>
<protein>
    <submittedName>
        <fullName evidence="1">Uncharacterized protein</fullName>
    </submittedName>
</protein>
<name>A0A0S3S9H2_PHAAN</name>
<feature type="non-terminal residue" evidence="1">
    <location>
        <position position="1"/>
    </location>
</feature>
<organism evidence="1 2">
    <name type="scientific">Vigna angularis var. angularis</name>
    <dbReference type="NCBI Taxonomy" id="157739"/>
    <lineage>
        <taxon>Eukaryota</taxon>
        <taxon>Viridiplantae</taxon>
        <taxon>Streptophyta</taxon>
        <taxon>Embryophyta</taxon>
        <taxon>Tracheophyta</taxon>
        <taxon>Spermatophyta</taxon>
        <taxon>Magnoliopsida</taxon>
        <taxon>eudicotyledons</taxon>
        <taxon>Gunneridae</taxon>
        <taxon>Pentapetalae</taxon>
        <taxon>rosids</taxon>
        <taxon>fabids</taxon>
        <taxon>Fabales</taxon>
        <taxon>Fabaceae</taxon>
        <taxon>Papilionoideae</taxon>
        <taxon>50 kb inversion clade</taxon>
        <taxon>NPAAA clade</taxon>
        <taxon>indigoferoid/millettioid clade</taxon>
        <taxon>Phaseoleae</taxon>
        <taxon>Vigna</taxon>
    </lineage>
</organism>
<dbReference type="AlphaFoldDB" id="A0A0S3S9H2"/>
<dbReference type="EMBL" id="AP015039">
    <property type="protein sequence ID" value="BAT89508.1"/>
    <property type="molecule type" value="Genomic_DNA"/>
</dbReference>
<gene>
    <name evidence="1" type="primary">Vigan.06G047800</name>
    <name evidence="1" type="ORF">VIGAN_06047800</name>
</gene>
<evidence type="ECO:0000313" key="1">
    <source>
        <dbReference type="EMBL" id="BAT89508.1"/>
    </source>
</evidence>
<accession>A0A0S3S9H2</accession>
<dbReference type="Proteomes" id="UP000291084">
    <property type="component" value="Chromosome 6"/>
</dbReference>
<evidence type="ECO:0000313" key="2">
    <source>
        <dbReference type="Proteomes" id="UP000291084"/>
    </source>
</evidence>
<keyword evidence="2" id="KW-1185">Reference proteome</keyword>
<proteinExistence type="predicted"/>
<sequence length="71" mass="8327">KAEAQCSLAFKLKTSASPRSFLWSEGIMSLRMDVHERKERAKTSLKQYTSGVTMKLVPMAVRWERRRRLKK</sequence>